<comment type="caution">
    <text evidence="4">The sequence shown here is derived from an EMBL/GenBank/DDBJ whole genome shotgun (WGS) entry which is preliminary data.</text>
</comment>
<dbReference type="PANTHER" id="PTHR21646:SF46">
    <property type="entry name" value="UBIQUITIN CARBOXYL-TERMINAL HYDROLASE"/>
    <property type="match status" value="1"/>
</dbReference>
<dbReference type="SUPFAM" id="SSF54001">
    <property type="entry name" value="Cysteine proteinases"/>
    <property type="match status" value="1"/>
</dbReference>
<keyword evidence="5" id="KW-1185">Reference proteome</keyword>
<protein>
    <recommendedName>
        <fullName evidence="2">ubiquitinyl hydrolase 1</fullName>
        <ecNumber evidence="2">3.4.19.12</ecNumber>
    </recommendedName>
</protein>
<dbReference type="Gene3D" id="3.90.70.10">
    <property type="entry name" value="Cysteine proteinases"/>
    <property type="match status" value="1"/>
</dbReference>
<evidence type="ECO:0000256" key="1">
    <source>
        <dbReference type="ARBA" id="ARBA00000707"/>
    </source>
</evidence>
<dbReference type="InterPro" id="IPR001394">
    <property type="entry name" value="Peptidase_C19_UCH"/>
</dbReference>
<sequence>MGVDEKFSYFHPELWCGEVLTAVICNKNNTVGRFHKPFQGYDQHDAHEFLIKFMDWLRDDLNKVQHKVPPMKEQNHDGIPDYIAAEKVEEDLRRRDQSVIFASFHGLHRSSIECGTCKNRSLTFEPFSILTLSFPSNGRCSLRDMLNHYYKDSNIEYTCSKCKKMRNCVRKTDIWKLPPLLIIHLNRFEHDVLMRKKQNYVEFPLENLDLSPYIRMNNNRYSNFDLYGISNHYGTMDGGHYTAFCKSSRTHNWYKFDDHEVYELSRENVKSSAAYILFYETKQLAAKLNI</sequence>
<dbReference type="PROSITE" id="PS00973">
    <property type="entry name" value="USP_2"/>
    <property type="match status" value="1"/>
</dbReference>
<dbReference type="GO" id="GO:0016579">
    <property type="term" value="P:protein deubiquitination"/>
    <property type="evidence" value="ECO:0007669"/>
    <property type="project" value="InterPro"/>
</dbReference>
<dbReference type="CDD" id="cd02674">
    <property type="entry name" value="Peptidase_C19R"/>
    <property type="match status" value="1"/>
</dbReference>
<dbReference type="GO" id="GO:0004843">
    <property type="term" value="F:cysteine-type deubiquitinase activity"/>
    <property type="evidence" value="ECO:0007669"/>
    <property type="project" value="UniProtKB-EC"/>
</dbReference>
<feature type="non-terminal residue" evidence="4">
    <location>
        <position position="290"/>
    </location>
</feature>
<organism evidence="4 5">
    <name type="scientific">Meganyctiphanes norvegica</name>
    <name type="common">Northern krill</name>
    <name type="synonym">Thysanopoda norvegica</name>
    <dbReference type="NCBI Taxonomy" id="48144"/>
    <lineage>
        <taxon>Eukaryota</taxon>
        <taxon>Metazoa</taxon>
        <taxon>Ecdysozoa</taxon>
        <taxon>Arthropoda</taxon>
        <taxon>Crustacea</taxon>
        <taxon>Multicrustacea</taxon>
        <taxon>Malacostraca</taxon>
        <taxon>Eumalacostraca</taxon>
        <taxon>Eucarida</taxon>
        <taxon>Euphausiacea</taxon>
        <taxon>Euphausiidae</taxon>
        <taxon>Meganyctiphanes</taxon>
    </lineage>
</organism>
<evidence type="ECO:0000313" key="4">
    <source>
        <dbReference type="EMBL" id="CAL4064348.1"/>
    </source>
</evidence>
<comment type="catalytic activity">
    <reaction evidence="1">
        <text>Thiol-dependent hydrolysis of ester, thioester, amide, peptide and isopeptide bonds formed by the C-terminal Gly of ubiquitin (a 76-residue protein attached to proteins as an intracellular targeting signal).</text>
        <dbReference type="EC" id="3.4.19.12"/>
    </reaction>
</comment>
<evidence type="ECO:0000313" key="5">
    <source>
        <dbReference type="Proteomes" id="UP001497623"/>
    </source>
</evidence>
<dbReference type="PROSITE" id="PS50235">
    <property type="entry name" value="USP_3"/>
    <property type="match status" value="1"/>
</dbReference>
<dbReference type="EC" id="3.4.19.12" evidence="2"/>
<gene>
    <name evidence="4" type="ORF">MNOR_LOCUS3997</name>
</gene>
<accession>A0AAV2PT61</accession>
<evidence type="ECO:0000259" key="3">
    <source>
        <dbReference type="PROSITE" id="PS50235"/>
    </source>
</evidence>
<dbReference type="PANTHER" id="PTHR21646">
    <property type="entry name" value="UBIQUITIN CARBOXYL-TERMINAL HYDROLASE"/>
    <property type="match status" value="1"/>
</dbReference>
<evidence type="ECO:0000256" key="2">
    <source>
        <dbReference type="ARBA" id="ARBA00012759"/>
    </source>
</evidence>
<reference evidence="4 5" key="1">
    <citation type="submission" date="2024-05" db="EMBL/GenBank/DDBJ databases">
        <authorList>
            <person name="Wallberg A."/>
        </authorList>
    </citation>
    <scope>NUCLEOTIDE SEQUENCE [LARGE SCALE GENOMIC DNA]</scope>
</reference>
<dbReference type="Pfam" id="PF00443">
    <property type="entry name" value="UCH"/>
    <property type="match status" value="1"/>
</dbReference>
<dbReference type="EMBL" id="CAXKWB010001432">
    <property type="protein sequence ID" value="CAL4064348.1"/>
    <property type="molecule type" value="Genomic_DNA"/>
</dbReference>
<feature type="domain" description="USP" evidence="3">
    <location>
        <begin position="1"/>
        <end position="282"/>
    </location>
</feature>
<dbReference type="InterPro" id="IPR028889">
    <property type="entry name" value="USP"/>
</dbReference>
<dbReference type="InterPro" id="IPR018200">
    <property type="entry name" value="USP_CS"/>
</dbReference>
<dbReference type="InterPro" id="IPR038765">
    <property type="entry name" value="Papain-like_cys_pep_sf"/>
</dbReference>
<name>A0AAV2PT61_MEGNR</name>
<dbReference type="InterPro" id="IPR050185">
    <property type="entry name" value="Ub_carboxyl-term_hydrolase"/>
</dbReference>
<dbReference type="AlphaFoldDB" id="A0AAV2PT61"/>
<dbReference type="Proteomes" id="UP001497623">
    <property type="component" value="Unassembled WGS sequence"/>
</dbReference>
<proteinExistence type="predicted"/>